<evidence type="ECO:0000313" key="2">
    <source>
        <dbReference type="Proteomes" id="UP000005356"/>
    </source>
</evidence>
<name>A0ABN0CVN5_STRPO</name>
<dbReference type="SUPFAM" id="SSF53756">
    <property type="entry name" value="UDP-Glycosyltransferase/glycogen phosphorylase"/>
    <property type="match status" value="1"/>
</dbReference>
<keyword evidence="2" id="KW-1185">Reference proteome</keyword>
<dbReference type="RefSeq" id="WP_003084335.1">
    <property type="nucleotide sequence ID" value="NZ_AEUU02000001.1"/>
</dbReference>
<sequence length="425" mass="49205">MNKKILIVNVNSIYQENATGITLRSIFEELDSDYLMELFWDGENNKSVPIKSYKLKYKSFSLGSSLVKLRKSKLNENIKKSEQNNNSRKTKRGYFSYLRQYIALLSDQAPICINHYIYEKIEEFKPDVIYTLGASVNALKLSYDLSIKYSVPIVIHHMDNWLHSIQWEDNLLLSSYVKKLRAYCFLCYSRSSNSIAISENMAEDFTIETGIKHSVIMNSTEISKYSCDLKKNTKCFNIIYAGGLHLGRYKSLIELGNVIENLGLEKEKIRLHIYTNDENIGRYGYCFAHLKRTILHKSVSHDKITEIYSKADVLLHVETTNLNSTDFFKYSISTKIPEYLSTGKPILLYCPDDIYLYKFMSVNKLAETVSSISNLKKALDRLFLKNEYELKSISKHNKEYAMSNFSKERALEIFLKVINNSSLPS</sequence>
<proteinExistence type="predicted"/>
<reference evidence="1 2" key="1">
    <citation type="journal article" date="2014" name="Int. J. Syst. Evol. Microbiol.">
        <title>Phylogenomics and the dynamic genome evolution of the genus Streptococcus.</title>
        <authorList>
            <consortium name="The Broad Institute Genome Sequencing Platform"/>
            <person name="Richards V.P."/>
            <person name="Palmer S.R."/>
            <person name="Pavinski Bitar P.D."/>
            <person name="Qin X."/>
            <person name="Weinstock G.M."/>
            <person name="Highlander S.K."/>
            <person name="Town C.D."/>
            <person name="Burne R.A."/>
            <person name="Stanhope M.J."/>
        </authorList>
    </citation>
    <scope>NUCLEOTIDE SEQUENCE [LARGE SCALE GENOMIC DNA]</scope>
    <source>
        <strain evidence="1 2">Jelinkova 176</strain>
    </source>
</reference>
<organism evidence="1 2">
    <name type="scientific">Streptococcus porcinus str. Jelinkova 176</name>
    <dbReference type="NCBI Taxonomy" id="873448"/>
    <lineage>
        <taxon>Bacteria</taxon>
        <taxon>Bacillati</taxon>
        <taxon>Bacillota</taxon>
        <taxon>Bacilli</taxon>
        <taxon>Lactobacillales</taxon>
        <taxon>Streptococcaceae</taxon>
        <taxon>Streptococcus</taxon>
    </lineage>
</organism>
<dbReference type="Gene3D" id="3.40.50.2000">
    <property type="entry name" value="Glycogen Phosphorylase B"/>
    <property type="match status" value="1"/>
</dbReference>
<gene>
    <name evidence="1" type="ORF">STRPO_0217</name>
</gene>
<protein>
    <submittedName>
        <fullName evidence="1">Conserved domain protein</fullName>
    </submittedName>
</protein>
<accession>A0ABN0CVN5</accession>
<comment type="caution">
    <text evidence="1">The sequence shown here is derived from an EMBL/GenBank/DDBJ whole genome shotgun (WGS) entry which is preliminary data.</text>
</comment>
<dbReference type="Proteomes" id="UP000005356">
    <property type="component" value="Unassembled WGS sequence"/>
</dbReference>
<evidence type="ECO:0000313" key="1">
    <source>
        <dbReference type="EMBL" id="EGJ27383.1"/>
    </source>
</evidence>
<dbReference type="EMBL" id="AEUU02000001">
    <property type="protein sequence ID" value="EGJ27383.1"/>
    <property type="molecule type" value="Genomic_DNA"/>
</dbReference>